<dbReference type="Gene3D" id="1.10.287.110">
    <property type="entry name" value="DnaJ domain"/>
    <property type="match status" value="1"/>
</dbReference>
<gene>
    <name evidence="2" type="ORF">DQQ10_06525</name>
</gene>
<dbReference type="AlphaFoldDB" id="A0A364Y5T1"/>
<dbReference type="PRINTS" id="PR00625">
    <property type="entry name" value="JDOMAIN"/>
</dbReference>
<dbReference type="Pfam" id="PF13619">
    <property type="entry name" value="KTSC"/>
    <property type="match status" value="1"/>
</dbReference>
<dbReference type="CDD" id="cd06257">
    <property type="entry name" value="DnaJ"/>
    <property type="match status" value="1"/>
</dbReference>
<dbReference type="RefSeq" id="WP_112746015.1">
    <property type="nucleotide sequence ID" value="NZ_QMFY01000002.1"/>
</dbReference>
<name>A0A364Y5T1_9BACT</name>
<proteinExistence type="predicted"/>
<dbReference type="InterPro" id="IPR036869">
    <property type="entry name" value="J_dom_sf"/>
</dbReference>
<dbReference type="InterPro" id="IPR001623">
    <property type="entry name" value="DnaJ_domain"/>
</dbReference>
<dbReference type="Proteomes" id="UP000251889">
    <property type="component" value="Unassembled WGS sequence"/>
</dbReference>
<dbReference type="SUPFAM" id="SSF46565">
    <property type="entry name" value="Chaperone J-domain"/>
    <property type="match status" value="1"/>
</dbReference>
<protein>
    <submittedName>
        <fullName evidence="2">Molecular chaperone DnaJ</fullName>
    </submittedName>
</protein>
<reference evidence="2 3" key="1">
    <citation type="submission" date="2018-06" db="EMBL/GenBank/DDBJ databases">
        <title>Chryseolinea flavus sp. nov., a member of the phylum Bacteroidetes isolated from soil.</title>
        <authorList>
            <person name="Li Y."/>
            <person name="Wang J."/>
        </authorList>
    </citation>
    <scope>NUCLEOTIDE SEQUENCE [LARGE SCALE GENOMIC DNA]</scope>
    <source>
        <strain evidence="2 3">SDU1-6</strain>
    </source>
</reference>
<dbReference type="PROSITE" id="PS50076">
    <property type="entry name" value="DNAJ_2"/>
    <property type="match status" value="1"/>
</dbReference>
<dbReference type="SMART" id="SM00271">
    <property type="entry name" value="DnaJ"/>
    <property type="match status" value="1"/>
</dbReference>
<feature type="domain" description="J" evidence="1">
    <location>
        <begin position="6"/>
        <end position="78"/>
    </location>
</feature>
<comment type="caution">
    <text evidence="2">The sequence shown here is derived from an EMBL/GenBank/DDBJ whole genome shotgun (WGS) entry which is preliminary data.</text>
</comment>
<sequence length="149" mass="17397">MKKIIDARKLLGVTKDAELKELKTIYRNFMKEFHPDKIVNDEAAKLAAEEKSKEFIEAYHLLVSIAPETHAQQLEKYTEVITASRIENFQYKGQTLTIDFIDGSCYEYFGIPKSVYNKLINSNTPDRFARRHIYHEFVYRKVSKALETA</sequence>
<dbReference type="InterPro" id="IPR025309">
    <property type="entry name" value="KTSC_dom"/>
</dbReference>
<evidence type="ECO:0000313" key="3">
    <source>
        <dbReference type="Proteomes" id="UP000251889"/>
    </source>
</evidence>
<organism evidence="2 3">
    <name type="scientific">Pseudochryseolinea flava</name>
    <dbReference type="NCBI Taxonomy" id="2059302"/>
    <lineage>
        <taxon>Bacteria</taxon>
        <taxon>Pseudomonadati</taxon>
        <taxon>Bacteroidota</taxon>
        <taxon>Cytophagia</taxon>
        <taxon>Cytophagales</taxon>
        <taxon>Fulvivirgaceae</taxon>
        <taxon>Pseudochryseolinea</taxon>
    </lineage>
</organism>
<evidence type="ECO:0000313" key="2">
    <source>
        <dbReference type="EMBL" id="RAW02192.1"/>
    </source>
</evidence>
<dbReference type="EMBL" id="QMFY01000002">
    <property type="protein sequence ID" value="RAW02192.1"/>
    <property type="molecule type" value="Genomic_DNA"/>
</dbReference>
<keyword evidence="3" id="KW-1185">Reference proteome</keyword>
<accession>A0A364Y5T1</accession>
<dbReference type="OrthoDB" id="665715at2"/>
<evidence type="ECO:0000259" key="1">
    <source>
        <dbReference type="PROSITE" id="PS50076"/>
    </source>
</evidence>
<dbReference type="Pfam" id="PF00226">
    <property type="entry name" value="DnaJ"/>
    <property type="match status" value="1"/>
</dbReference>